<organism evidence="1 2">
    <name type="scientific">Candidatus Jettenia caeni</name>
    <dbReference type="NCBI Taxonomy" id="247490"/>
    <lineage>
        <taxon>Bacteria</taxon>
        <taxon>Pseudomonadati</taxon>
        <taxon>Planctomycetota</taxon>
        <taxon>Candidatus Brocadiia</taxon>
        <taxon>Candidatus Brocadiales</taxon>
        <taxon>Candidatus Brocadiaceae</taxon>
        <taxon>Candidatus Jettenia</taxon>
    </lineage>
</organism>
<comment type="caution">
    <text evidence="1">The sequence shown here is derived from an EMBL/GenBank/DDBJ whole genome shotgun (WGS) entry which is preliminary data.</text>
</comment>
<evidence type="ECO:0000313" key="2">
    <source>
        <dbReference type="Proteomes" id="UP000002985"/>
    </source>
</evidence>
<name>I3INY0_9BACT</name>
<sequence length="52" mass="6175">MRCHPERAARTNWFVRACLNIHKDREEKTPTNRVCQCHPKLAFGFFAELELC</sequence>
<keyword evidence="2" id="KW-1185">Reference proteome</keyword>
<reference evidence="1 2" key="1">
    <citation type="journal article" date="2012" name="FEBS Lett.">
        <title>Anammox organism KSU-1 expresses a NirK-type copper-containing nitrite reductase instead of a NirS-type with cytochrome cd1.</title>
        <authorList>
            <person name="Hira D."/>
            <person name="Toh H."/>
            <person name="Migita C.T."/>
            <person name="Okubo H."/>
            <person name="Nishiyama T."/>
            <person name="Hattori M."/>
            <person name="Furukawa K."/>
            <person name="Fujii T."/>
        </authorList>
    </citation>
    <scope>NUCLEOTIDE SEQUENCE [LARGE SCALE GENOMIC DNA]</scope>
</reference>
<dbReference type="AlphaFoldDB" id="I3INY0"/>
<dbReference type="Proteomes" id="UP000002985">
    <property type="component" value="Unassembled WGS sequence"/>
</dbReference>
<accession>I3INY0</accession>
<evidence type="ECO:0000313" key="1">
    <source>
        <dbReference type="EMBL" id="GAB63425.1"/>
    </source>
</evidence>
<dbReference type="EMBL" id="BAFH01000004">
    <property type="protein sequence ID" value="GAB63425.1"/>
    <property type="molecule type" value="Genomic_DNA"/>
</dbReference>
<protein>
    <submittedName>
        <fullName evidence="1">Uncharacterized protein</fullName>
    </submittedName>
</protein>
<proteinExistence type="predicted"/>
<gene>
    <name evidence="1" type="ORF">KSU1_D0116</name>
</gene>